<dbReference type="EMBL" id="LJUI01000179">
    <property type="protein sequence ID" value="KPK66003.1"/>
    <property type="molecule type" value="Genomic_DNA"/>
</dbReference>
<accession>A0A0S8FZA6</accession>
<evidence type="ECO:0000313" key="5">
    <source>
        <dbReference type="EMBL" id="KPK66003.1"/>
    </source>
</evidence>
<dbReference type="InterPro" id="IPR057326">
    <property type="entry name" value="KR_dom"/>
</dbReference>
<organism evidence="5 6">
    <name type="scientific">candidate division TA06 bacterium SM23_40</name>
    <dbReference type="NCBI Taxonomy" id="1703774"/>
    <lineage>
        <taxon>Bacteria</taxon>
        <taxon>Bacteria division TA06</taxon>
    </lineage>
</organism>
<proteinExistence type="inferred from homology"/>
<sequence>MKTSGNTVLITGGGTGIGLALAEELVRRDNKVIICGRRRDRLRAAKKRMPQIHVRVCDVSVARSRRALVDWLLSEFRKLNLLINNAGVQRSVDFLRGARDLVHADEEVATNLTAPIHLSALLIPHLRRKEEAAIVNISSGLAFTPLAAVPVYCATKAAVHSLSLCLRHQLRETSVRVFEIVPPVVATRLGGSRRRVDEGGYVMSPEAVAAGVLDALQRNEEEVALGAAAGLRAQREALFSAIND</sequence>
<evidence type="ECO:0000256" key="3">
    <source>
        <dbReference type="RuleBase" id="RU000363"/>
    </source>
</evidence>
<dbReference type="GO" id="GO:0016020">
    <property type="term" value="C:membrane"/>
    <property type="evidence" value="ECO:0007669"/>
    <property type="project" value="TreeGrafter"/>
</dbReference>
<feature type="domain" description="Ketoreductase" evidence="4">
    <location>
        <begin position="6"/>
        <end position="181"/>
    </location>
</feature>
<gene>
    <name evidence="5" type="ORF">AMJ82_12170</name>
</gene>
<dbReference type="SMART" id="SM00822">
    <property type="entry name" value="PKS_KR"/>
    <property type="match status" value="1"/>
</dbReference>
<evidence type="ECO:0000256" key="1">
    <source>
        <dbReference type="ARBA" id="ARBA00006484"/>
    </source>
</evidence>
<keyword evidence="2" id="KW-0560">Oxidoreductase</keyword>
<dbReference type="SUPFAM" id="SSF51735">
    <property type="entry name" value="NAD(P)-binding Rossmann-fold domains"/>
    <property type="match status" value="1"/>
</dbReference>
<dbReference type="AlphaFoldDB" id="A0A0S8FZA6"/>
<dbReference type="PANTHER" id="PTHR44196">
    <property type="entry name" value="DEHYDROGENASE/REDUCTASE SDR FAMILY MEMBER 7B"/>
    <property type="match status" value="1"/>
</dbReference>
<dbReference type="PROSITE" id="PS00061">
    <property type="entry name" value="ADH_SHORT"/>
    <property type="match status" value="1"/>
</dbReference>
<dbReference type="Proteomes" id="UP000051717">
    <property type="component" value="Unassembled WGS sequence"/>
</dbReference>
<evidence type="ECO:0000313" key="6">
    <source>
        <dbReference type="Proteomes" id="UP000051717"/>
    </source>
</evidence>
<dbReference type="Pfam" id="PF00106">
    <property type="entry name" value="adh_short"/>
    <property type="match status" value="1"/>
</dbReference>
<dbReference type="InterPro" id="IPR036291">
    <property type="entry name" value="NAD(P)-bd_dom_sf"/>
</dbReference>
<protein>
    <recommendedName>
        <fullName evidence="4">Ketoreductase domain-containing protein</fullName>
    </recommendedName>
</protein>
<dbReference type="GO" id="GO:0016491">
    <property type="term" value="F:oxidoreductase activity"/>
    <property type="evidence" value="ECO:0007669"/>
    <property type="project" value="UniProtKB-KW"/>
</dbReference>
<dbReference type="Gene3D" id="3.40.50.720">
    <property type="entry name" value="NAD(P)-binding Rossmann-like Domain"/>
    <property type="match status" value="1"/>
</dbReference>
<comment type="caution">
    <text evidence="5">The sequence shown here is derived from an EMBL/GenBank/DDBJ whole genome shotgun (WGS) entry which is preliminary data.</text>
</comment>
<dbReference type="PANTHER" id="PTHR44196:SF1">
    <property type="entry name" value="DEHYDROGENASE_REDUCTASE SDR FAMILY MEMBER 7B"/>
    <property type="match status" value="1"/>
</dbReference>
<comment type="similarity">
    <text evidence="1 3">Belongs to the short-chain dehydrogenases/reductases (SDR) family.</text>
</comment>
<evidence type="ECO:0000259" key="4">
    <source>
        <dbReference type="SMART" id="SM00822"/>
    </source>
</evidence>
<dbReference type="InterPro" id="IPR002347">
    <property type="entry name" value="SDR_fam"/>
</dbReference>
<name>A0A0S8FZA6_UNCT6</name>
<evidence type="ECO:0000256" key="2">
    <source>
        <dbReference type="ARBA" id="ARBA00023002"/>
    </source>
</evidence>
<dbReference type="PRINTS" id="PR00081">
    <property type="entry name" value="GDHRDH"/>
</dbReference>
<reference evidence="5 6" key="1">
    <citation type="journal article" date="2015" name="Microbiome">
        <title>Genomic resolution of linkages in carbon, nitrogen, and sulfur cycling among widespread estuary sediment bacteria.</title>
        <authorList>
            <person name="Baker B.J."/>
            <person name="Lazar C.S."/>
            <person name="Teske A.P."/>
            <person name="Dick G.J."/>
        </authorList>
    </citation>
    <scope>NUCLEOTIDE SEQUENCE [LARGE SCALE GENOMIC DNA]</scope>
    <source>
        <strain evidence="5">SM23_40</strain>
    </source>
</reference>
<dbReference type="PRINTS" id="PR00080">
    <property type="entry name" value="SDRFAMILY"/>
</dbReference>
<dbReference type="InterPro" id="IPR020904">
    <property type="entry name" value="Sc_DH/Rdtase_CS"/>
</dbReference>